<accession>A0A8X6XMC2</accession>
<dbReference type="PANTHER" id="PTHR43157">
    <property type="entry name" value="PHOSPHATIDYLINOSITOL-GLYCAN BIOSYNTHESIS CLASS F PROTEIN-RELATED"/>
    <property type="match status" value="1"/>
</dbReference>
<dbReference type="AlphaFoldDB" id="A0A8X6XMC2"/>
<dbReference type="SUPFAM" id="SSF51735">
    <property type="entry name" value="NAD(P)-binding Rossmann-fold domains"/>
    <property type="match status" value="1"/>
</dbReference>
<organism evidence="3 4">
    <name type="scientific">Trichonephila inaurata madagascariensis</name>
    <dbReference type="NCBI Taxonomy" id="2747483"/>
    <lineage>
        <taxon>Eukaryota</taxon>
        <taxon>Metazoa</taxon>
        <taxon>Ecdysozoa</taxon>
        <taxon>Arthropoda</taxon>
        <taxon>Chelicerata</taxon>
        <taxon>Arachnida</taxon>
        <taxon>Araneae</taxon>
        <taxon>Araneomorphae</taxon>
        <taxon>Entelegynae</taxon>
        <taxon>Araneoidea</taxon>
        <taxon>Nephilidae</taxon>
        <taxon>Trichonephila</taxon>
        <taxon>Trichonephila inaurata</taxon>
    </lineage>
</organism>
<keyword evidence="1" id="KW-0560">Oxidoreductase</keyword>
<protein>
    <recommendedName>
        <fullName evidence="5">Retinol dehydrogenase 11</fullName>
    </recommendedName>
</protein>
<dbReference type="GO" id="GO:0016491">
    <property type="term" value="F:oxidoreductase activity"/>
    <property type="evidence" value="ECO:0007669"/>
    <property type="project" value="UniProtKB-KW"/>
</dbReference>
<dbReference type="PRINTS" id="PR00080">
    <property type="entry name" value="SDRFAMILY"/>
</dbReference>
<evidence type="ECO:0000313" key="3">
    <source>
        <dbReference type="EMBL" id="GFY55798.1"/>
    </source>
</evidence>
<evidence type="ECO:0000313" key="4">
    <source>
        <dbReference type="Proteomes" id="UP000886998"/>
    </source>
</evidence>
<reference evidence="3" key="1">
    <citation type="submission" date="2020-08" db="EMBL/GenBank/DDBJ databases">
        <title>Multicomponent nature underlies the extraordinary mechanical properties of spider dragline silk.</title>
        <authorList>
            <person name="Kono N."/>
            <person name="Nakamura H."/>
            <person name="Mori M."/>
            <person name="Yoshida Y."/>
            <person name="Ohtoshi R."/>
            <person name="Malay A.D."/>
            <person name="Moran D.A.P."/>
            <person name="Tomita M."/>
            <person name="Numata K."/>
            <person name="Arakawa K."/>
        </authorList>
    </citation>
    <scope>NUCLEOTIDE SEQUENCE</scope>
</reference>
<dbReference type="PANTHER" id="PTHR43157:SF66">
    <property type="entry name" value="WW DOMAIN-CONTAINING OXIDOREDUCTASE-LIKE PROTEIN"/>
    <property type="match status" value="1"/>
</dbReference>
<comment type="caution">
    <text evidence="3">The sequence shown here is derived from an EMBL/GenBank/DDBJ whole genome shotgun (WGS) entry which is preliminary data.</text>
</comment>
<keyword evidence="4" id="KW-1185">Reference proteome</keyword>
<evidence type="ECO:0000256" key="2">
    <source>
        <dbReference type="RuleBase" id="RU000363"/>
    </source>
</evidence>
<proteinExistence type="inferred from homology"/>
<gene>
    <name evidence="3" type="primary">RDH11</name>
    <name evidence="3" type="ORF">TNIN_280641</name>
</gene>
<dbReference type="InterPro" id="IPR036291">
    <property type="entry name" value="NAD(P)-bd_dom_sf"/>
</dbReference>
<dbReference type="Proteomes" id="UP000886998">
    <property type="component" value="Unassembled WGS sequence"/>
</dbReference>
<evidence type="ECO:0000256" key="1">
    <source>
        <dbReference type="ARBA" id="ARBA00023002"/>
    </source>
</evidence>
<dbReference type="PRINTS" id="PR00081">
    <property type="entry name" value="GDHRDH"/>
</dbReference>
<dbReference type="CDD" id="cd05327">
    <property type="entry name" value="retinol-DH_like_SDR_c_like"/>
    <property type="match status" value="1"/>
</dbReference>
<dbReference type="Pfam" id="PF00106">
    <property type="entry name" value="adh_short"/>
    <property type="match status" value="1"/>
</dbReference>
<evidence type="ECO:0008006" key="5">
    <source>
        <dbReference type="Google" id="ProtNLM"/>
    </source>
</evidence>
<dbReference type="Gene3D" id="3.40.50.720">
    <property type="entry name" value="NAD(P)-binding Rossmann-like Domain"/>
    <property type="match status" value="1"/>
</dbReference>
<dbReference type="InterPro" id="IPR002347">
    <property type="entry name" value="SDR_fam"/>
</dbReference>
<name>A0A8X6XMC2_9ARAC</name>
<comment type="similarity">
    <text evidence="2">Belongs to the short-chain dehydrogenases/reductases (SDR) family.</text>
</comment>
<sequence>MDLLWLLLIIPIILILVLKLYVVYSAGVCRSTNLMEGKVIIVTGANSGIGFETAKDLAARKGCVILACRDVNRGQKAAESIIKATGNKNVVFRQLDLSSLSSVRKFASEIKKTEDRIDVLIHNAGMTPSPGRHLTEDNLELQFATNHFGPFLLTNLLLDLLEKSAPSRIIVVSSVTHHWACLDLNNLNCEKYTRNPYWVYCSTKLANVLFVRELAKRLQGTGVTVNALHPGGVKTAIARNAQWFIKYLIIPFIYFFLKDSKSGAQTSIYLAVSDEVKDVTGQYFVDCKPAWVSRLARNETKAKKLWDLSEKFTNIR</sequence>
<dbReference type="EMBL" id="BMAV01010584">
    <property type="protein sequence ID" value="GFY55798.1"/>
    <property type="molecule type" value="Genomic_DNA"/>
</dbReference>
<dbReference type="OrthoDB" id="191139at2759"/>